<dbReference type="EMBL" id="IACM01030554">
    <property type="protein sequence ID" value="LAB22136.1"/>
    <property type="molecule type" value="Transcribed_RNA"/>
</dbReference>
<dbReference type="EMBL" id="IACM01030556">
    <property type="protein sequence ID" value="LAB22139.1"/>
    <property type="molecule type" value="Transcribed_RNA"/>
</dbReference>
<accession>A0A2D4LMK8</accession>
<proteinExistence type="predicted"/>
<dbReference type="AlphaFoldDB" id="A0A2D4LMK8"/>
<reference evidence="1" key="2">
    <citation type="submission" date="2017-11" db="EMBL/GenBank/DDBJ databases">
        <title>Coralsnake Venomics: Analyses of Venom Gland Transcriptomes and Proteomes of Six Brazilian Taxa.</title>
        <authorList>
            <person name="Aird S.D."/>
            <person name="Jorge da Silva N."/>
            <person name="Qiu L."/>
            <person name="Villar-Briones A."/>
            <person name="Aparecida-Saddi V."/>
            <person name="Campos-Telles M.P."/>
            <person name="Grau M."/>
            <person name="Mikheyev A.S."/>
        </authorList>
    </citation>
    <scope>NUCLEOTIDE SEQUENCE</scope>
    <source>
        <tissue evidence="1">Venom_gland</tissue>
    </source>
</reference>
<reference evidence="1" key="1">
    <citation type="submission" date="2017-07" db="EMBL/GenBank/DDBJ databases">
        <authorList>
            <person name="Mikheyev A."/>
            <person name="Grau M."/>
        </authorList>
    </citation>
    <scope>NUCLEOTIDE SEQUENCE</scope>
    <source>
        <tissue evidence="1">Venom_gland</tissue>
    </source>
</reference>
<organism evidence="1">
    <name type="scientific">Micrurus spixii</name>
    <name type="common">Amazon coral snake</name>
    <dbReference type="NCBI Taxonomy" id="129469"/>
    <lineage>
        <taxon>Eukaryota</taxon>
        <taxon>Metazoa</taxon>
        <taxon>Chordata</taxon>
        <taxon>Craniata</taxon>
        <taxon>Vertebrata</taxon>
        <taxon>Euteleostomi</taxon>
        <taxon>Lepidosauria</taxon>
        <taxon>Squamata</taxon>
        <taxon>Bifurcata</taxon>
        <taxon>Unidentata</taxon>
        <taxon>Episquamata</taxon>
        <taxon>Toxicofera</taxon>
        <taxon>Serpentes</taxon>
        <taxon>Colubroidea</taxon>
        <taxon>Elapidae</taxon>
        <taxon>Elapinae</taxon>
        <taxon>Micrurus</taxon>
    </lineage>
</organism>
<dbReference type="EMBL" id="IACM01030559">
    <property type="protein sequence ID" value="LAB22150.1"/>
    <property type="molecule type" value="Transcribed_RNA"/>
</dbReference>
<sequence length="131" mass="15008">MLSCNWLSPILLGLTPSPQKAAACNLLQHVAHFLRYPLQEPAIREEKKNRTGLPGAIQYKRSTVIFFFLYKHPPQIITVILDNGSDPLQEFCMSHFLGRHSLSRKLVQFNFQMVPSIQVKMHKYKSPSNTS</sequence>
<evidence type="ECO:0000313" key="1">
    <source>
        <dbReference type="EMBL" id="LAB22139.1"/>
    </source>
</evidence>
<protein>
    <submittedName>
        <fullName evidence="1">Uncharacterized protein</fullName>
    </submittedName>
</protein>
<name>A0A2D4LMK8_9SAUR</name>